<accession>A0A1W6MIZ3</accession>
<dbReference type="PANTHER" id="PTHR34977:SF1">
    <property type="entry name" value="UPF0337 PROTEIN YJBJ"/>
    <property type="match status" value="1"/>
</dbReference>
<evidence type="ECO:0000313" key="5">
    <source>
        <dbReference type="Proteomes" id="UP000193431"/>
    </source>
</evidence>
<feature type="domain" description="CsbD-like" evidence="3">
    <location>
        <begin position="5"/>
        <end position="55"/>
    </location>
</feature>
<dbReference type="OrthoDB" id="9796058at2"/>
<keyword evidence="5" id="KW-1185">Reference proteome</keyword>
<evidence type="ECO:0000256" key="1">
    <source>
        <dbReference type="ARBA" id="ARBA00009129"/>
    </source>
</evidence>
<dbReference type="AlphaFoldDB" id="A0A1W6MIZ3"/>
<dbReference type="Pfam" id="PF05532">
    <property type="entry name" value="CsbD"/>
    <property type="match status" value="1"/>
</dbReference>
<organism evidence="4 5">
    <name type="scientific">Nonlabens spongiae</name>
    <dbReference type="NCBI Taxonomy" id="331648"/>
    <lineage>
        <taxon>Bacteria</taxon>
        <taxon>Pseudomonadati</taxon>
        <taxon>Bacteroidota</taxon>
        <taxon>Flavobacteriia</taxon>
        <taxon>Flavobacteriales</taxon>
        <taxon>Flavobacteriaceae</taxon>
        <taxon>Nonlabens</taxon>
    </lineage>
</organism>
<reference evidence="4 5" key="1">
    <citation type="submission" date="2016-11" db="EMBL/GenBank/DDBJ databases">
        <title>Trade-off between light-utilization and light-protection in marine flavobacteria.</title>
        <authorList>
            <person name="Kumagai Y."/>
        </authorList>
    </citation>
    <scope>NUCLEOTIDE SEQUENCE [LARGE SCALE GENOMIC DNA]</scope>
    <source>
        <strain evidence="4 5">JCM 13191</strain>
    </source>
</reference>
<name>A0A1W6MIZ3_9FLAO</name>
<dbReference type="SUPFAM" id="SSF69047">
    <property type="entry name" value="Hypothetical protein YjbJ"/>
    <property type="match status" value="1"/>
</dbReference>
<evidence type="ECO:0000313" key="4">
    <source>
        <dbReference type="EMBL" id="ARN77560.1"/>
    </source>
</evidence>
<comment type="similarity">
    <text evidence="1">Belongs to the UPF0337 (CsbD) family.</text>
</comment>
<dbReference type="InterPro" id="IPR050423">
    <property type="entry name" value="UPF0337_stress_rsp"/>
</dbReference>
<dbReference type="InterPro" id="IPR008462">
    <property type="entry name" value="CsbD"/>
</dbReference>
<dbReference type="InterPro" id="IPR036629">
    <property type="entry name" value="YjbJ_sf"/>
</dbReference>
<dbReference type="Gene3D" id="1.10.1470.10">
    <property type="entry name" value="YjbJ"/>
    <property type="match status" value="1"/>
</dbReference>
<dbReference type="RefSeq" id="WP_085766360.1">
    <property type="nucleotide sequence ID" value="NZ_CP019344.1"/>
</dbReference>
<proteinExistence type="inferred from homology"/>
<evidence type="ECO:0000259" key="3">
    <source>
        <dbReference type="Pfam" id="PF05532"/>
    </source>
</evidence>
<sequence>MSDKELEGKWDQAKGKVKEEAGKATNDKSLESEGKADQVEGKVKEGLGEAKRKIKNTLSGDK</sequence>
<dbReference type="EMBL" id="CP019344">
    <property type="protein sequence ID" value="ARN77560.1"/>
    <property type="molecule type" value="Genomic_DNA"/>
</dbReference>
<protein>
    <submittedName>
        <fullName evidence="4">CsbD family protein</fullName>
    </submittedName>
</protein>
<evidence type="ECO:0000256" key="2">
    <source>
        <dbReference type="SAM" id="MobiDB-lite"/>
    </source>
</evidence>
<dbReference type="STRING" id="331648.BST97_05910"/>
<dbReference type="PANTHER" id="PTHR34977">
    <property type="entry name" value="UPF0337 PROTEIN YJBJ"/>
    <property type="match status" value="1"/>
</dbReference>
<feature type="region of interest" description="Disordered" evidence="2">
    <location>
        <begin position="1"/>
        <end position="44"/>
    </location>
</feature>
<gene>
    <name evidence="4" type="ORF">BST97_05910</name>
</gene>
<dbReference type="Proteomes" id="UP000193431">
    <property type="component" value="Chromosome"/>
</dbReference>